<reference evidence="3" key="1">
    <citation type="submission" date="2021-02" db="EMBL/GenBank/DDBJ databases">
        <authorList>
            <person name="Nowell W R."/>
        </authorList>
    </citation>
    <scope>NUCLEOTIDE SEQUENCE</scope>
</reference>
<dbReference type="Pfam" id="PF00067">
    <property type="entry name" value="p450"/>
    <property type="match status" value="1"/>
</dbReference>
<evidence type="ECO:0000256" key="2">
    <source>
        <dbReference type="SAM" id="SignalP"/>
    </source>
</evidence>
<evidence type="ECO:0000313" key="4">
    <source>
        <dbReference type="Proteomes" id="UP000676336"/>
    </source>
</evidence>
<gene>
    <name evidence="3" type="ORF">SMN809_LOCUS45907</name>
</gene>
<feature type="signal peptide" evidence="2">
    <location>
        <begin position="1"/>
        <end position="21"/>
    </location>
</feature>
<dbReference type="EMBL" id="CAJOBI010141560">
    <property type="protein sequence ID" value="CAF4770261.1"/>
    <property type="molecule type" value="Genomic_DNA"/>
</dbReference>
<evidence type="ECO:0000256" key="1">
    <source>
        <dbReference type="ARBA" id="ARBA00010617"/>
    </source>
</evidence>
<dbReference type="InterPro" id="IPR036396">
    <property type="entry name" value="Cyt_P450_sf"/>
</dbReference>
<protein>
    <recommendedName>
        <fullName evidence="5">Cytochrome P450</fullName>
    </recommendedName>
</protein>
<organism evidence="3 4">
    <name type="scientific">Rotaria magnacalcarata</name>
    <dbReference type="NCBI Taxonomy" id="392030"/>
    <lineage>
        <taxon>Eukaryota</taxon>
        <taxon>Metazoa</taxon>
        <taxon>Spiralia</taxon>
        <taxon>Gnathifera</taxon>
        <taxon>Rotifera</taxon>
        <taxon>Eurotatoria</taxon>
        <taxon>Bdelloidea</taxon>
        <taxon>Philodinida</taxon>
        <taxon>Philodinidae</taxon>
        <taxon>Rotaria</taxon>
    </lineage>
</organism>
<dbReference type="Gene3D" id="1.10.630.10">
    <property type="entry name" value="Cytochrome P450"/>
    <property type="match status" value="1"/>
</dbReference>
<accession>A0A8S3BEA6</accession>
<dbReference type="GO" id="GO:0020037">
    <property type="term" value="F:heme binding"/>
    <property type="evidence" value="ECO:0007669"/>
    <property type="project" value="InterPro"/>
</dbReference>
<name>A0A8S3BEA6_9BILA</name>
<feature type="non-terminal residue" evidence="3">
    <location>
        <position position="125"/>
    </location>
</feature>
<dbReference type="SUPFAM" id="SSF48264">
    <property type="entry name" value="Cytochrome P450"/>
    <property type="match status" value="1"/>
</dbReference>
<comment type="caution">
    <text evidence="3">The sequence shown here is derived from an EMBL/GenBank/DDBJ whole genome shotgun (WGS) entry which is preliminary data.</text>
</comment>
<dbReference type="InterPro" id="IPR001128">
    <property type="entry name" value="Cyt_P450"/>
</dbReference>
<dbReference type="AlphaFoldDB" id="A0A8S3BEA6"/>
<keyword evidence="2" id="KW-0732">Signal</keyword>
<comment type="similarity">
    <text evidence="1">Belongs to the cytochrome P450 family.</text>
</comment>
<evidence type="ECO:0008006" key="5">
    <source>
        <dbReference type="Google" id="ProtNLM"/>
    </source>
</evidence>
<dbReference type="GO" id="GO:0004497">
    <property type="term" value="F:monooxygenase activity"/>
    <property type="evidence" value="ECO:0007669"/>
    <property type="project" value="InterPro"/>
</dbReference>
<evidence type="ECO:0000313" key="3">
    <source>
        <dbReference type="EMBL" id="CAF4770261.1"/>
    </source>
</evidence>
<sequence length="125" mass="14342">MCFATTIVLLSIFILIVYVYSQLNRSNHTEKLPGIKPQWVFGNLYNTGIVSGRVTLPEAIAELKEKYGNVFSFWFGPYYSIVLSRIDHVQHVLADRHTYDIAETTTRTFGILFPRGLLALRGDEW</sequence>
<dbReference type="GO" id="GO:0005506">
    <property type="term" value="F:iron ion binding"/>
    <property type="evidence" value="ECO:0007669"/>
    <property type="project" value="InterPro"/>
</dbReference>
<dbReference type="GO" id="GO:0016705">
    <property type="term" value="F:oxidoreductase activity, acting on paired donors, with incorporation or reduction of molecular oxygen"/>
    <property type="evidence" value="ECO:0007669"/>
    <property type="project" value="InterPro"/>
</dbReference>
<proteinExistence type="inferred from homology"/>
<feature type="chain" id="PRO_5035721637" description="Cytochrome P450" evidence="2">
    <location>
        <begin position="22"/>
        <end position="125"/>
    </location>
</feature>
<dbReference type="Proteomes" id="UP000676336">
    <property type="component" value="Unassembled WGS sequence"/>
</dbReference>